<gene>
    <name evidence="3" type="ORF">SAMN04487839_10922</name>
    <name evidence="4" type="ORF">SAMN04487840_10139</name>
    <name evidence="2" type="ORF">SGADD03_00177</name>
</gene>
<dbReference type="SMART" id="SM00460">
    <property type="entry name" value="TGc"/>
    <property type="match status" value="1"/>
</dbReference>
<accession>A0A139R703</accession>
<evidence type="ECO:0000313" key="5">
    <source>
        <dbReference type="Proteomes" id="UP000071927"/>
    </source>
</evidence>
<organism evidence="2 5">
    <name type="scientific">Streptococcus gallolyticus</name>
    <dbReference type="NCBI Taxonomy" id="315405"/>
    <lineage>
        <taxon>Bacteria</taxon>
        <taxon>Bacillati</taxon>
        <taxon>Bacillota</taxon>
        <taxon>Bacilli</taxon>
        <taxon>Lactobacillales</taxon>
        <taxon>Streptococcaceae</taxon>
        <taxon>Streptococcus</taxon>
    </lineage>
</organism>
<sequence>MNQAYLEATKYVDYDHPKIQQQARQLKKESSDEIDLVKNTFQFVRDKISHSWDVQDSRVTVSASDCLREGVGICWAKANLLAALLRANGIPSGFSYQRLILGSTPDTGYCIHALNTAYLDSLGKWLRLDARGNKKNVHAEFSLDEEKLAFYPNAEGEIDYHDNHANPDQGLMTVLEHSTDAIDMYLHHLPDSLSNDIKELK</sequence>
<feature type="domain" description="Transglutaminase-like" evidence="1">
    <location>
        <begin position="66"/>
        <end position="132"/>
    </location>
</feature>
<name>A0A139R703_9STRE</name>
<dbReference type="RefSeq" id="WP_061459721.1">
    <property type="nucleotide sequence ID" value="NZ_FNFJ01000002.1"/>
</dbReference>
<dbReference type="Proteomes" id="UP000182712">
    <property type="component" value="Unassembled WGS sequence"/>
</dbReference>
<evidence type="ECO:0000259" key="1">
    <source>
        <dbReference type="SMART" id="SM00460"/>
    </source>
</evidence>
<evidence type="ECO:0000313" key="3">
    <source>
        <dbReference type="EMBL" id="SEM25976.1"/>
    </source>
</evidence>
<dbReference type="EMBL" id="LQXV01000061">
    <property type="protein sequence ID" value="KXU10434.1"/>
    <property type="molecule type" value="Genomic_DNA"/>
</dbReference>
<evidence type="ECO:0000313" key="6">
    <source>
        <dbReference type="Proteomes" id="UP000182712"/>
    </source>
</evidence>
<dbReference type="Gene3D" id="3.10.620.30">
    <property type="match status" value="1"/>
</dbReference>
<dbReference type="SUPFAM" id="SSF54001">
    <property type="entry name" value="Cysteine proteinases"/>
    <property type="match status" value="1"/>
</dbReference>
<dbReference type="InterPro" id="IPR038765">
    <property type="entry name" value="Papain-like_cys_pep_sf"/>
</dbReference>
<dbReference type="AlphaFoldDB" id="A0A139R703"/>
<dbReference type="PATRIC" id="fig|315405.12.peg.227"/>
<dbReference type="Pfam" id="PF01841">
    <property type="entry name" value="Transglut_core"/>
    <property type="match status" value="1"/>
</dbReference>
<proteinExistence type="predicted"/>
<evidence type="ECO:0000313" key="4">
    <source>
        <dbReference type="EMBL" id="SER08546.1"/>
    </source>
</evidence>
<dbReference type="EMBL" id="FOBM01000009">
    <property type="protein sequence ID" value="SEM25976.1"/>
    <property type="molecule type" value="Genomic_DNA"/>
</dbReference>
<evidence type="ECO:0000313" key="2">
    <source>
        <dbReference type="EMBL" id="KXU10434.1"/>
    </source>
</evidence>
<reference evidence="2 5" key="1">
    <citation type="submission" date="2016-01" db="EMBL/GenBank/DDBJ databases">
        <title>Highly variable Streptococcus oralis are common among viridans streptococci isolated from primates.</title>
        <authorList>
            <person name="Denapaite D."/>
            <person name="Rieger M."/>
            <person name="Koendgen S."/>
            <person name="Brueckner R."/>
            <person name="Ochigava I."/>
            <person name="Kappeler P."/>
            <person name="Maetz-Rensing K."/>
            <person name="Leendertz F."/>
            <person name="Hakenbeck R."/>
        </authorList>
    </citation>
    <scope>NUCLEOTIDE SEQUENCE [LARGE SCALE GENOMIC DNA]</scope>
    <source>
        <strain evidence="2 5">DD03</strain>
    </source>
</reference>
<dbReference type="InterPro" id="IPR002931">
    <property type="entry name" value="Transglutaminase-like"/>
</dbReference>
<dbReference type="EMBL" id="FOGM01000001">
    <property type="protein sequence ID" value="SER08546.1"/>
    <property type="molecule type" value="Genomic_DNA"/>
</dbReference>
<evidence type="ECO:0000313" key="7">
    <source>
        <dbReference type="Proteomes" id="UP000182764"/>
    </source>
</evidence>
<dbReference type="Proteomes" id="UP000182764">
    <property type="component" value="Unassembled WGS sequence"/>
</dbReference>
<dbReference type="PANTHER" id="PTHR33490:SF3">
    <property type="entry name" value="CONSERVED INTEGRAL MEMBRANE PROTEIN"/>
    <property type="match status" value="1"/>
</dbReference>
<dbReference type="Proteomes" id="UP000071927">
    <property type="component" value="Unassembled WGS sequence"/>
</dbReference>
<dbReference type="PANTHER" id="PTHR33490">
    <property type="entry name" value="BLR5614 PROTEIN-RELATED"/>
    <property type="match status" value="1"/>
</dbReference>
<reference evidence="6 7" key="2">
    <citation type="submission" date="2016-10" db="EMBL/GenBank/DDBJ databases">
        <authorList>
            <person name="de Groot N.N."/>
        </authorList>
    </citation>
    <scope>NUCLEOTIDE SEQUENCE [LARGE SCALE GENOMIC DNA]</scope>
    <source>
        <strain evidence="3 7">VTM1R29</strain>
        <strain evidence="4 6">VTM2R47</strain>
    </source>
</reference>
<protein>
    <submittedName>
        <fullName evidence="2">Transglutaminase-like protein</fullName>
    </submittedName>
    <submittedName>
        <fullName evidence="3">Transglutaminase-like superfamily protein</fullName>
    </submittedName>
</protein>